<keyword evidence="6" id="KW-0732">Signal</keyword>
<feature type="short sequence motif" description="TonB C-terminal box" evidence="12">
    <location>
        <begin position="730"/>
        <end position="747"/>
    </location>
</feature>
<dbReference type="InterPro" id="IPR037066">
    <property type="entry name" value="Plug_dom_sf"/>
</dbReference>
<feature type="domain" description="TonB-dependent receptor-like beta-barrel" evidence="14">
    <location>
        <begin position="306"/>
        <end position="714"/>
    </location>
</feature>
<keyword evidence="7 13" id="KW-0798">TonB box</keyword>
<comment type="subcellular location">
    <subcellularLocation>
        <location evidence="1 11">Cell outer membrane</location>
        <topology evidence="1 11">Multi-pass membrane protein</topology>
    </subcellularLocation>
</comment>
<evidence type="ECO:0000256" key="12">
    <source>
        <dbReference type="PROSITE-ProRule" id="PRU10144"/>
    </source>
</evidence>
<dbReference type="Gene3D" id="2.170.130.10">
    <property type="entry name" value="TonB-dependent receptor, plug domain"/>
    <property type="match status" value="1"/>
</dbReference>
<evidence type="ECO:0000256" key="2">
    <source>
        <dbReference type="ARBA" id="ARBA00009810"/>
    </source>
</evidence>
<dbReference type="PANTHER" id="PTHR30069">
    <property type="entry name" value="TONB-DEPENDENT OUTER MEMBRANE RECEPTOR"/>
    <property type="match status" value="1"/>
</dbReference>
<evidence type="ECO:0000256" key="4">
    <source>
        <dbReference type="ARBA" id="ARBA00022452"/>
    </source>
</evidence>
<keyword evidence="5 11" id="KW-0812">Transmembrane</keyword>
<dbReference type="InterPro" id="IPR011276">
    <property type="entry name" value="TonB_haem/Hb_rcpt"/>
</dbReference>
<dbReference type="Gene3D" id="2.40.170.20">
    <property type="entry name" value="TonB-dependent receptor, beta-barrel domain"/>
    <property type="match status" value="1"/>
</dbReference>
<dbReference type="AlphaFoldDB" id="C3MFQ4"/>
<dbReference type="CDD" id="cd01347">
    <property type="entry name" value="ligand_gated_channel"/>
    <property type="match status" value="1"/>
</dbReference>
<dbReference type="PANTHER" id="PTHR30069:SF41">
    <property type="entry name" value="HEME_HEMOPEXIN UTILIZATION PROTEIN C"/>
    <property type="match status" value="1"/>
</dbReference>
<dbReference type="NCBIfam" id="TIGR01785">
    <property type="entry name" value="TonB-hemin"/>
    <property type="match status" value="1"/>
</dbReference>
<evidence type="ECO:0000256" key="11">
    <source>
        <dbReference type="PROSITE-ProRule" id="PRU01360"/>
    </source>
</evidence>
<dbReference type="InterPro" id="IPR000531">
    <property type="entry name" value="Beta-barrel_TonB"/>
</dbReference>
<comment type="similarity">
    <text evidence="2 11 13">Belongs to the TonB-dependent receptor family.</text>
</comment>
<evidence type="ECO:0000256" key="13">
    <source>
        <dbReference type="RuleBase" id="RU003357"/>
    </source>
</evidence>
<dbReference type="eggNOG" id="COG4771">
    <property type="taxonomic scope" value="Bacteria"/>
</dbReference>
<keyword evidence="3 11" id="KW-0813">Transport</keyword>
<dbReference type="GO" id="GO:0044718">
    <property type="term" value="P:siderophore transmembrane transport"/>
    <property type="evidence" value="ECO:0007669"/>
    <property type="project" value="TreeGrafter"/>
</dbReference>
<dbReference type="Pfam" id="PF07715">
    <property type="entry name" value="Plug"/>
    <property type="match status" value="1"/>
</dbReference>
<dbReference type="SUPFAM" id="SSF56935">
    <property type="entry name" value="Porins"/>
    <property type="match status" value="1"/>
</dbReference>
<dbReference type="STRING" id="394.NGR_c23520"/>
<evidence type="ECO:0000256" key="9">
    <source>
        <dbReference type="ARBA" id="ARBA00023170"/>
    </source>
</evidence>
<organism evidence="16 17">
    <name type="scientific">Sinorhizobium fredii (strain NBRC 101917 / NGR234)</name>
    <dbReference type="NCBI Taxonomy" id="394"/>
    <lineage>
        <taxon>Bacteria</taxon>
        <taxon>Pseudomonadati</taxon>
        <taxon>Pseudomonadota</taxon>
        <taxon>Alphaproteobacteria</taxon>
        <taxon>Hyphomicrobiales</taxon>
        <taxon>Rhizobiaceae</taxon>
        <taxon>Sinorhizobium/Ensifer group</taxon>
        <taxon>Sinorhizobium</taxon>
    </lineage>
</organism>
<keyword evidence="10 11" id="KW-0998">Cell outer membrane</keyword>
<dbReference type="InterPro" id="IPR012910">
    <property type="entry name" value="Plug_dom"/>
</dbReference>
<evidence type="ECO:0000256" key="10">
    <source>
        <dbReference type="ARBA" id="ARBA00023237"/>
    </source>
</evidence>
<evidence type="ECO:0000256" key="6">
    <source>
        <dbReference type="ARBA" id="ARBA00022729"/>
    </source>
</evidence>
<gene>
    <name evidence="16" type="ordered locus">NGR_c23520</name>
</gene>
<evidence type="ECO:0000313" key="17">
    <source>
        <dbReference type="Proteomes" id="UP000001054"/>
    </source>
</evidence>
<reference evidence="16 17" key="1">
    <citation type="journal article" date="2009" name="Appl. Environ. Microbiol.">
        <title>Rhizobium sp. strain NGR234 possesses a remarkable number of secretion systems.</title>
        <authorList>
            <person name="Schmeisser C."/>
            <person name="Liesegang H."/>
            <person name="Krysciak D."/>
            <person name="Bakkou N."/>
            <person name="Le Quere A."/>
            <person name="Wollherr A."/>
            <person name="Heinemeyer I."/>
            <person name="Morgenstern B."/>
            <person name="Pommerening-Roeser A."/>
            <person name="Flores M."/>
            <person name="Palacios R."/>
            <person name="Brenner S."/>
            <person name="Gottschalk G."/>
            <person name="Schmitz R.A."/>
            <person name="Broughton W.J."/>
            <person name="Perret X."/>
            <person name="Strittmatter A.W."/>
            <person name="Streit W.R."/>
        </authorList>
    </citation>
    <scope>NUCLEOTIDE SEQUENCE [LARGE SCALE GENOMIC DNA]</scope>
    <source>
        <strain evidence="17">NBRC 101917 / NGR234</strain>
    </source>
</reference>
<evidence type="ECO:0000256" key="7">
    <source>
        <dbReference type="ARBA" id="ARBA00023077"/>
    </source>
</evidence>
<protein>
    <submittedName>
        <fullName evidence="16">Hemin receptor</fullName>
    </submittedName>
</protein>
<dbReference type="EMBL" id="CP001389">
    <property type="protein sequence ID" value="ACP26111.1"/>
    <property type="molecule type" value="Genomic_DNA"/>
</dbReference>
<sequence>MIFLLMFLCGLNKATGSPLARFRHLPSQPLSAAQQQARPTFSKDWSMLNRHHRLALLACTATLALSVASDSFAQSASASPQTEAEEAEKKGETYLSPIVAKGGREADPYAKPGPSSVVSTDEIELHAGQETDDLLRSVPGTSTANNPQNPGVAVNIRGFEGSGRVNMMIDGVRQNFRFTGHEAQGFAYVDPAFLSEIDLTRGAVTGVGGGALAGSVNFKTYNIEDLIQDGKNYGGQAVATYGSNGAGWSESLLGAYRFNDVFSVLGGISKSDPGNYDNGDGMEVPFTEEDLLSGLIKAEITPDKDHSFKFSAMSYDNDFFANSYFQNVTNQTVSANYAYTPDNELIDLRANAYWNRLRMKYGTNLLGAGTAAGRRITDTGTGFDISNTSTFDLGEVAVRSNYGVEYFQDDYDVINSAAQPTGGVNGSGKNATTGIFNSTTFTYGIVDLTTGLRYDRFTIDGTGSVSAGNPLGMPAGAYSVDESDGRLNPSVTIAVNATEWLQPYVTYAETSRAPTVNEIFVGGSHPGGFQMFFPNPFLQPEISKGWEIGANINLDDLIATGDSFRLKANYFHNRVDNYITAALAGGGMQIFFVNNPGISTVQGFELQAAYDAGYVFGDLAYTHTESDLPSQVNGFGVQSFLPDDIVSATLGARFLAEQRLTVGTRIYAVSNAFIGEENAGASGSATVPGYGLVDLFANYKFENGLELTGSVTNVFDKTYTPASSTIAGSTVDTGRGRTFLVTAKAKF</sequence>
<keyword evidence="4 11" id="KW-1134">Transmembrane beta strand</keyword>
<dbReference type="InterPro" id="IPR039426">
    <property type="entry name" value="TonB-dep_rcpt-like"/>
</dbReference>
<dbReference type="PROSITE" id="PS52016">
    <property type="entry name" value="TONB_DEPENDENT_REC_3"/>
    <property type="match status" value="1"/>
</dbReference>
<evidence type="ECO:0000313" key="16">
    <source>
        <dbReference type="EMBL" id="ACP26111.1"/>
    </source>
</evidence>
<dbReference type="Proteomes" id="UP000001054">
    <property type="component" value="Chromosome"/>
</dbReference>
<evidence type="ECO:0000259" key="14">
    <source>
        <dbReference type="Pfam" id="PF00593"/>
    </source>
</evidence>
<keyword evidence="9 16" id="KW-0675">Receptor</keyword>
<keyword evidence="8 11" id="KW-0472">Membrane</keyword>
<feature type="domain" description="TonB-dependent receptor plug" evidence="15">
    <location>
        <begin position="111"/>
        <end position="214"/>
    </location>
</feature>
<dbReference type="PATRIC" id="fig|394.7.peg.5172"/>
<name>C3MFQ4_SINFN</name>
<evidence type="ECO:0000259" key="15">
    <source>
        <dbReference type="Pfam" id="PF07715"/>
    </source>
</evidence>
<dbReference type="GO" id="GO:0009279">
    <property type="term" value="C:cell outer membrane"/>
    <property type="evidence" value="ECO:0007669"/>
    <property type="project" value="UniProtKB-SubCell"/>
</dbReference>
<dbReference type="InterPro" id="IPR010917">
    <property type="entry name" value="TonB_rcpt_CS"/>
</dbReference>
<dbReference type="Pfam" id="PF00593">
    <property type="entry name" value="TonB_dep_Rec_b-barrel"/>
    <property type="match status" value="1"/>
</dbReference>
<keyword evidence="17" id="KW-1185">Reference proteome</keyword>
<evidence type="ECO:0000256" key="5">
    <source>
        <dbReference type="ARBA" id="ARBA00022692"/>
    </source>
</evidence>
<dbReference type="GO" id="GO:0015344">
    <property type="term" value="F:siderophore uptake transmembrane transporter activity"/>
    <property type="evidence" value="ECO:0007669"/>
    <property type="project" value="TreeGrafter"/>
</dbReference>
<proteinExistence type="inferred from homology"/>
<evidence type="ECO:0000256" key="8">
    <source>
        <dbReference type="ARBA" id="ARBA00023136"/>
    </source>
</evidence>
<dbReference type="OrthoDB" id="9796221at2"/>
<dbReference type="PROSITE" id="PS01156">
    <property type="entry name" value="TONB_DEPENDENT_REC_2"/>
    <property type="match status" value="1"/>
</dbReference>
<dbReference type="GO" id="GO:0015232">
    <property type="term" value="F:heme transmembrane transporter activity"/>
    <property type="evidence" value="ECO:0007669"/>
    <property type="project" value="InterPro"/>
</dbReference>
<dbReference type="InterPro" id="IPR036942">
    <property type="entry name" value="Beta-barrel_TonB_sf"/>
</dbReference>
<dbReference type="KEGG" id="rhi:NGR_c23520"/>
<dbReference type="HOGENOM" id="CLU_008287_19_1_5"/>
<evidence type="ECO:0000256" key="1">
    <source>
        <dbReference type="ARBA" id="ARBA00004571"/>
    </source>
</evidence>
<evidence type="ECO:0000256" key="3">
    <source>
        <dbReference type="ARBA" id="ARBA00022448"/>
    </source>
</evidence>
<accession>C3MFQ4</accession>